<reference evidence="2 3" key="1">
    <citation type="journal article" date="2024" name="Science">
        <title>Giant polyketide synthase enzymes in the biosynthesis of giant marine polyether toxins.</title>
        <authorList>
            <person name="Fallon T.R."/>
            <person name="Shende V.V."/>
            <person name="Wierzbicki I.H."/>
            <person name="Pendleton A.L."/>
            <person name="Watervoot N.F."/>
            <person name="Auber R.P."/>
            <person name="Gonzalez D.J."/>
            <person name="Wisecaver J.H."/>
            <person name="Moore B.S."/>
        </authorList>
    </citation>
    <scope>NUCLEOTIDE SEQUENCE [LARGE SCALE GENOMIC DNA]</scope>
    <source>
        <strain evidence="2 3">12B1</strain>
    </source>
</reference>
<sequence length="556" mass="58461">MEVDELVTNAMNLMSSSRQLYALKPPSSAHGTRPTLPRSASAVTQRRHGSSPGGARACGRTSASQPPRPLDQHPSASSERFCRGGDLGGKLSSGQGSQSVPDHVFGSKLPEEGSAQLEVALGLALACVLKERTVPKICAALAQATCAHVLPQWVKRVHVLLAQKNELGVTVLTEVGSDSNIPTDGGASHPHAKRQQESLQLPIDRGLAAAAYTLSCIPPVLALCPTTSSDAFDVDVDGPAFGASAGNGLLAVPLDVNGRRLGAVLALGTGLPCGSDIRRRNLFASLCSLASQPLSQALEHTEAVRLLHSMLPGCDASVWRPDNVSTPKHQPDEVDSARPPRCAHTVFAQADPLRPLFVEPSARSATHQPTSNHSMRPTRRPCLQQLSQPVGAKSRAASRPTSASAARLPAGVSMAEGEHAKAFIRAIGSIQEPHSVVSKVRLLLDALSHVCGGRVELLPRETTLVTGDVPIVERGTLYAVLRPPAPSDNGISQGEQQSLYRDGLHAAAAVLGALIGKIDEVSSHDDQARHIVAINVIGQGRRSLQSLSVPMQPTPR</sequence>
<dbReference type="Proteomes" id="UP001515480">
    <property type="component" value="Unassembled WGS sequence"/>
</dbReference>
<evidence type="ECO:0000256" key="1">
    <source>
        <dbReference type="SAM" id="MobiDB-lite"/>
    </source>
</evidence>
<evidence type="ECO:0008006" key="4">
    <source>
        <dbReference type="Google" id="ProtNLM"/>
    </source>
</evidence>
<comment type="caution">
    <text evidence="2">The sequence shown here is derived from an EMBL/GenBank/DDBJ whole genome shotgun (WGS) entry which is preliminary data.</text>
</comment>
<feature type="region of interest" description="Disordered" evidence="1">
    <location>
        <begin position="21"/>
        <end position="107"/>
    </location>
</feature>
<feature type="region of interest" description="Disordered" evidence="1">
    <location>
        <begin position="385"/>
        <end position="409"/>
    </location>
</feature>
<dbReference type="AlphaFoldDB" id="A0AB34JWK5"/>
<evidence type="ECO:0000313" key="2">
    <source>
        <dbReference type="EMBL" id="KAL1525055.1"/>
    </source>
</evidence>
<dbReference type="EMBL" id="JBGBPQ010000004">
    <property type="protein sequence ID" value="KAL1525055.1"/>
    <property type="molecule type" value="Genomic_DNA"/>
</dbReference>
<organism evidence="2 3">
    <name type="scientific">Prymnesium parvum</name>
    <name type="common">Toxic golden alga</name>
    <dbReference type="NCBI Taxonomy" id="97485"/>
    <lineage>
        <taxon>Eukaryota</taxon>
        <taxon>Haptista</taxon>
        <taxon>Haptophyta</taxon>
        <taxon>Prymnesiophyceae</taxon>
        <taxon>Prymnesiales</taxon>
        <taxon>Prymnesiaceae</taxon>
        <taxon>Prymnesium</taxon>
    </lineage>
</organism>
<name>A0AB34JWK5_PRYPA</name>
<feature type="region of interest" description="Disordered" evidence="1">
    <location>
        <begin position="321"/>
        <end position="340"/>
    </location>
</feature>
<accession>A0AB34JWK5</accession>
<feature type="compositionally biased region" description="Low complexity" evidence="1">
    <location>
        <begin position="89"/>
        <end position="99"/>
    </location>
</feature>
<feature type="compositionally biased region" description="Low complexity" evidence="1">
    <location>
        <begin position="392"/>
        <end position="409"/>
    </location>
</feature>
<evidence type="ECO:0000313" key="3">
    <source>
        <dbReference type="Proteomes" id="UP001515480"/>
    </source>
</evidence>
<keyword evidence="3" id="KW-1185">Reference proteome</keyword>
<protein>
    <recommendedName>
        <fullName evidence="4">GAF domain-containing protein</fullName>
    </recommendedName>
</protein>
<gene>
    <name evidence="2" type="ORF">AB1Y20_019928</name>
</gene>
<proteinExistence type="predicted"/>
<feature type="compositionally biased region" description="Basic and acidic residues" evidence="1">
    <location>
        <begin position="329"/>
        <end position="338"/>
    </location>
</feature>